<dbReference type="GO" id="GO:0004252">
    <property type="term" value="F:serine-type endopeptidase activity"/>
    <property type="evidence" value="ECO:0007669"/>
    <property type="project" value="InterPro"/>
</dbReference>
<evidence type="ECO:0000313" key="4">
    <source>
        <dbReference type="EMBL" id="TYS58110.1"/>
    </source>
</evidence>
<dbReference type="GO" id="GO:0009003">
    <property type="term" value="F:signal peptidase activity"/>
    <property type="evidence" value="ECO:0007669"/>
    <property type="project" value="UniProtKB-EC"/>
</dbReference>
<reference evidence="4 5" key="1">
    <citation type="submission" date="2019-08" db="EMBL/GenBank/DDBJ databases">
        <title>Bacillus genomes from the desert of Cuatro Cienegas, Coahuila.</title>
        <authorList>
            <person name="Olmedo-Alvarez G."/>
        </authorList>
    </citation>
    <scope>NUCLEOTIDE SEQUENCE [LARGE SCALE GENOMIC DNA]</scope>
    <source>
        <strain evidence="4 5">CH88_3T</strain>
    </source>
</reference>
<dbReference type="Gene3D" id="2.10.109.10">
    <property type="entry name" value="Umud Fragment, subunit A"/>
    <property type="match status" value="1"/>
</dbReference>
<dbReference type="Proteomes" id="UP000323393">
    <property type="component" value="Unassembled WGS sequence"/>
</dbReference>
<proteinExistence type="inferred from homology"/>
<comment type="similarity">
    <text evidence="2">Belongs to the peptidase S26 family.</text>
</comment>
<accession>A0AA94WN16</accession>
<evidence type="ECO:0000256" key="2">
    <source>
        <dbReference type="RuleBase" id="RU362042"/>
    </source>
</evidence>
<dbReference type="InterPro" id="IPR036286">
    <property type="entry name" value="LexA/Signal_pep-like_sf"/>
</dbReference>
<feature type="domain" description="Peptidase S26" evidence="3">
    <location>
        <begin position="102"/>
        <end position="205"/>
    </location>
</feature>
<comment type="catalytic activity">
    <reaction evidence="2">
        <text>Cleavage of hydrophobic, N-terminal signal or leader sequences from secreted and periplasmic proteins.</text>
        <dbReference type="EC" id="3.4.21.89"/>
    </reaction>
</comment>
<dbReference type="EMBL" id="VTEU01000005">
    <property type="protein sequence ID" value="TYS58110.1"/>
    <property type="molecule type" value="Genomic_DNA"/>
</dbReference>
<dbReference type="NCBIfam" id="TIGR02227">
    <property type="entry name" value="sigpep_I_bact"/>
    <property type="match status" value="1"/>
</dbReference>
<feature type="transmembrane region" description="Helical" evidence="2">
    <location>
        <begin position="21"/>
        <end position="43"/>
    </location>
</feature>
<comment type="caution">
    <text evidence="4">The sequence shown here is derived from an EMBL/GenBank/DDBJ whole genome shotgun (WGS) entry which is preliminary data.</text>
</comment>
<dbReference type="GO" id="GO:0006465">
    <property type="term" value="P:signal peptide processing"/>
    <property type="evidence" value="ECO:0007669"/>
    <property type="project" value="InterPro"/>
</dbReference>
<comment type="subcellular location">
    <subcellularLocation>
        <location evidence="1">Cell membrane</location>
        <topology evidence="1">Single-pass type II membrane protein</topology>
    </subcellularLocation>
    <subcellularLocation>
        <location evidence="2">Membrane</location>
        <topology evidence="2">Single-pass type II membrane protein</topology>
    </subcellularLocation>
</comment>
<evidence type="ECO:0000256" key="1">
    <source>
        <dbReference type="ARBA" id="ARBA00004401"/>
    </source>
</evidence>
<dbReference type="Pfam" id="PF10502">
    <property type="entry name" value="Peptidase_S26"/>
    <property type="match status" value="1"/>
</dbReference>
<dbReference type="InterPro" id="IPR019533">
    <property type="entry name" value="Peptidase_S26"/>
</dbReference>
<name>A0AA94WN16_9BACI</name>
<organism evidence="4 5">
    <name type="scientific">Sutcliffiella horikoshii</name>
    <dbReference type="NCBI Taxonomy" id="79883"/>
    <lineage>
        <taxon>Bacteria</taxon>
        <taxon>Bacillati</taxon>
        <taxon>Bacillota</taxon>
        <taxon>Bacilli</taxon>
        <taxon>Bacillales</taxon>
        <taxon>Bacillaceae</taxon>
        <taxon>Sutcliffiella</taxon>
    </lineage>
</organism>
<keyword evidence="2" id="KW-0812">Transmembrane</keyword>
<gene>
    <name evidence="4" type="primary">lepB</name>
    <name evidence="4" type="ORF">FZC74_14050</name>
</gene>
<dbReference type="GO" id="GO:0005886">
    <property type="term" value="C:plasma membrane"/>
    <property type="evidence" value="ECO:0007669"/>
    <property type="project" value="UniProtKB-SubCell"/>
</dbReference>
<evidence type="ECO:0000313" key="5">
    <source>
        <dbReference type="Proteomes" id="UP000323393"/>
    </source>
</evidence>
<keyword evidence="2" id="KW-1133">Transmembrane helix</keyword>
<dbReference type="EC" id="3.4.21.89" evidence="2"/>
<dbReference type="AlphaFoldDB" id="A0AA94WN16"/>
<sequence length="232" mass="26560">MIFKIQKIYINNISVFLFLPYNIYKGGIILKYGVFLIMLLILMGCSSNSPAGTLSDKDTNPNVNIIKEVEPDWLKHHYLSDNMDRGNHDYYDQVLVIDPTVIPSSYTRGDIVFFSNSTNDQMISRVIALPGEKVSISDGQIFINNKKLDAFYGKAHRLGFDKNSYFPAMDKAGIEYNKEGMMDTFNTSMKERELSENEYFVVSDDWMRGTMQPLEQGDIIGKVLGYQYGYKN</sequence>
<keyword evidence="2" id="KW-0472">Membrane</keyword>
<dbReference type="SUPFAM" id="SSF51306">
    <property type="entry name" value="LexA/Signal peptidase"/>
    <property type="match status" value="1"/>
</dbReference>
<keyword evidence="2 4" id="KW-0378">Hydrolase</keyword>
<evidence type="ECO:0000259" key="3">
    <source>
        <dbReference type="Pfam" id="PF10502"/>
    </source>
</evidence>
<protein>
    <recommendedName>
        <fullName evidence="2">Signal peptidase I</fullName>
        <ecNumber evidence="2">3.4.21.89</ecNumber>
    </recommendedName>
</protein>
<keyword evidence="2" id="KW-0645">Protease</keyword>
<dbReference type="InterPro" id="IPR000223">
    <property type="entry name" value="Pept_S26A_signal_pept_1"/>
</dbReference>